<dbReference type="EMBL" id="LCCE01000045">
    <property type="protein sequence ID" value="KKS25214.1"/>
    <property type="molecule type" value="Genomic_DNA"/>
</dbReference>
<dbReference type="InterPro" id="IPR001296">
    <property type="entry name" value="Glyco_trans_1"/>
</dbReference>
<keyword evidence="4" id="KW-0808">Transferase</keyword>
<proteinExistence type="predicted"/>
<dbReference type="Pfam" id="PF00534">
    <property type="entry name" value="Glycos_transf_1"/>
    <property type="match status" value="1"/>
</dbReference>
<feature type="transmembrane region" description="Helical" evidence="1">
    <location>
        <begin position="59"/>
        <end position="81"/>
    </location>
</feature>
<dbReference type="Proteomes" id="UP000033859">
    <property type="component" value="Unassembled WGS sequence"/>
</dbReference>
<dbReference type="AlphaFoldDB" id="A0A0G0XK00"/>
<evidence type="ECO:0000259" key="3">
    <source>
        <dbReference type="Pfam" id="PF13439"/>
    </source>
</evidence>
<evidence type="ECO:0000313" key="4">
    <source>
        <dbReference type="EMBL" id="KKS25214.1"/>
    </source>
</evidence>
<name>A0A0G0XK00_9BACT</name>
<feature type="domain" description="Glycosyltransferase subfamily 4-like N-terminal" evidence="3">
    <location>
        <begin position="16"/>
        <end position="179"/>
    </location>
</feature>
<dbReference type="InterPro" id="IPR050194">
    <property type="entry name" value="Glycosyltransferase_grp1"/>
</dbReference>
<dbReference type="PANTHER" id="PTHR45947:SF3">
    <property type="entry name" value="SULFOQUINOVOSYL TRANSFERASE SQD2"/>
    <property type="match status" value="1"/>
</dbReference>
<keyword evidence="1" id="KW-0472">Membrane</keyword>
<reference evidence="4 5" key="1">
    <citation type="journal article" date="2015" name="Nature">
        <title>rRNA introns, odd ribosomes, and small enigmatic genomes across a large radiation of phyla.</title>
        <authorList>
            <person name="Brown C.T."/>
            <person name="Hug L.A."/>
            <person name="Thomas B.C."/>
            <person name="Sharon I."/>
            <person name="Castelle C.J."/>
            <person name="Singh A."/>
            <person name="Wilkins M.J."/>
            <person name="Williams K.H."/>
            <person name="Banfield J.F."/>
        </authorList>
    </citation>
    <scope>NUCLEOTIDE SEQUENCE [LARGE SCALE GENOMIC DNA]</scope>
</reference>
<dbReference type="CDD" id="cd03801">
    <property type="entry name" value="GT4_PimA-like"/>
    <property type="match status" value="1"/>
</dbReference>
<protein>
    <submittedName>
        <fullName evidence="4">Glycosyltransferase</fullName>
    </submittedName>
</protein>
<dbReference type="InterPro" id="IPR028098">
    <property type="entry name" value="Glyco_trans_4-like_N"/>
</dbReference>
<evidence type="ECO:0000259" key="2">
    <source>
        <dbReference type="Pfam" id="PF00534"/>
    </source>
</evidence>
<gene>
    <name evidence="4" type="ORF">UU84_C0045G0002</name>
</gene>
<dbReference type="Pfam" id="PF13439">
    <property type="entry name" value="Glyco_transf_4"/>
    <property type="match status" value="1"/>
</dbReference>
<feature type="transmembrane region" description="Helical" evidence="1">
    <location>
        <begin position="93"/>
        <end position="111"/>
    </location>
</feature>
<dbReference type="SUPFAM" id="SSF53756">
    <property type="entry name" value="UDP-Glycosyltransferase/glycogen phosphorylase"/>
    <property type="match status" value="1"/>
</dbReference>
<dbReference type="GO" id="GO:0016757">
    <property type="term" value="F:glycosyltransferase activity"/>
    <property type="evidence" value="ECO:0007669"/>
    <property type="project" value="InterPro"/>
</dbReference>
<feature type="domain" description="Glycosyl transferase family 1" evidence="2">
    <location>
        <begin position="191"/>
        <end position="356"/>
    </location>
</feature>
<organism evidence="4 5">
    <name type="scientific">Candidatus Yanofskybacteria bacterium GW2011_GWC2_41_9</name>
    <dbReference type="NCBI Taxonomy" id="1619029"/>
    <lineage>
        <taxon>Bacteria</taxon>
        <taxon>Candidatus Yanofskyibacteriota</taxon>
    </lineage>
</organism>
<keyword evidence="1" id="KW-1133">Transmembrane helix</keyword>
<evidence type="ECO:0000313" key="5">
    <source>
        <dbReference type="Proteomes" id="UP000033859"/>
    </source>
</evidence>
<sequence length="375" mass="42084">MTKKILIFSVAFRPFIGGAEIAVEEITKRLTARGFSFDLLTVNLDGRQKRQENINGVNIFRIGKGVFGKLFFPFSALFLALRLHKKNHYDSTWSIMANYAGFAALFFKIFYPTTPFILTLQEGDPITKIKRKVWFVYPLFKMIFRRADKVTAISNYLAKWGKEMGAKNVEVIPNGVDLNSFQLSASSFQVREEKRKELGLGKNDVVLATTGRLVKKNGVGDIIAALKFLPENVRLLIVGSGKLENVLKLQVISYKLQNRVQFVGFVPPEKLPEYLWASDIFVRPALSEGLGNSFLEAMAAGLPIIGTPVGGIPDFLKDGETGLFCEPNNPKSIAKKVKLLLADNSFRQKIIANAQKLVAKKYDWDLIAEKMRQIL</sequence>
<evidence type="ECO:0000256" key="1">
    <source>
        <dbReference type="SAM" id="Phobius"/>
    </source>
</evidence>
<keyword evidence="1" id="KW-0812">Transmembrane</keyword>
<dbReference type="PANTHER" id="PTHR45947">
    <property type="entry name" value="SULFOQUINOVOSYL TRANSFERASE SQD2"/>
    <property type="match status" value="1"/>
</dbReference>
<comment type="caution">
    <text evidence="4">The sequence shown here is derived from an EMBL/GenBank/DDBJ whole genome shotgun (WGS) entry which is preliminary data.</text>
</comment>
<dbReference type="Gene3D" id="3.40.50.2000">
    <property type="entry name" value="Glycogen Phosphorylase B"/>
    <property type="match status" value="2"/>
</dbReference>
<accession>A0A0G0XK00</accession>